<dbReference type="SUPFAM" id="SSF56024">
    <property type="entry name" value="Phospholipase D/nuclease"/>
    <property type="match status" value="2"/>
</dbReference>
<reference evidence="7" key="1">
    <citation type="submission" date="2022-12" db="EMBL/GenBank/DDBJ databases">
        <authorList>
            <person name="Webb A."/>
        </authorList>
    </citation>
    <scope>NUCLEOTIDE SEQUENCE</scope>
    <source>
        <strain evidence="7">Pd1</strain>
    </source>
</reference>
<evidence type="ECO:0000259" key="6">
    <source>
        <dbReference type="PROSITE" id="PS50035"/>
    </source>
</evidence>
<dbReference type="InterPro" id="IPR001736">
    <property type="entry name" value="PLipase_D/transphosphatidylase"/>
</dbReference>
<protein>
    <recommendedName>
        <fullName evidence="6">PLD phosphodiesterase domain-containing protein</fullName>
    </recommendedName>
</protein>
<dbReference type="Gene3D" id="3.30.870.10">
    <property type="entry name" value="Endonuclease Chain A"/>
    <property type="match status" value="2"/>
</dbReference>
<evidence type="ECO:0000256" key="4">
    <source>
        <dbReference type="ARBA" id="ARBA00023136"/>
    </source>
</evidence>
<dbReference type="PANTHER" id="PTHR12570">
    <property type="match status" value="1"/>
</dbReference>
<keyword evidence="4 5" id="KW-0472">Membrane</keyword>
<feature type="domain" description="PLD phosphodiesterase" evidence="6">
    <location>
        <begin position="708"/>
        <end position="735"/>
    </location>
</feature>
<evidence type="ECO:0000313" key="7">
    <source>
        <dbReference type="EMBL" id="CAI5742281.1"/>
    </source>
</evidence>
<keyword evidence="2 5" id="KW-0812">Transmembrane</keyword>
<comment type="caution">
    <text evidence="7">The sequence shown here is derived from an EMBL/GenBank/DDBJ whole genome shotgun (WGS) entry which is preliminary data.</text>
</comment>
<feature type="transmembrane region" description="Helical" evidence="5">
    <location>
        <begin position="346"/>
        <end position="369"/>
    </location>
</feature>
<dbReference type="GO" id="GO:0003824">
    <property type="term" value="F:catalytic activity"/>
    <property type="evidence" value="ECO:0007669"/>
    <property type="project" value="InterPro"/>
</dbReference>
<feature type="transmembrane region" description="Helical" evidence="5">
    <location>
        <begin position="147"/>
        <end position="165"/>
    </location>
</feature>
<feature type="transmembrane region" description="Helical" evidence="5">
    <location>
        <begin position="172"/>
        <end position="194"/>
    </location>
</feature>
<dbReference type="Pfam" id="PF05653">
    <property type="entry name" value="Mg_trans_NIPA"/>
    <property type="match status" value="1"/>
</dbReference>
<name>A0AAV0V3Z3_9STRA</name>
<proteinExistence type="predicted"/>
<dbReference type="PANTHER" id="PTHR12570:SF9">
    <property type="entry name" value="MAGNESIUM TRANSPORTER NIPA8-RELATED"/>
    <property type="match status" value="1"/>
</dbReference>
<feature type="transmembrane region" description="Helical" evidence="5">
    <location>
        <begin position="284"/>
        <end position="307"/>
    </location>
</feature>
<evidence type="ECO:0000313" key="8">
    <source>
        <dbReference type="Proteomes" id="UP001162029"/>
    </source>
</evidence>
<feature type="transmembrane region" description="Helical" evidence="5">
    <location>
        <begin position="118"/>
        <end position="141"/>
    </location>
</feature>
<dbReference type="InterPro" id="IPR008521">
    <property type="entry name" value="Mg_trans_NIPA"/>
</dbReference>
<feature type="transmembrane region" description="Helical" evidence="5">
    <location>
        <begin position="319"/>
        <end position="340"/>
    </location>
</feature>
<dbReference type="AlphaFoldDB" id="A0AAV0V3Z3"/>
<organism evidence="7 8">
    <name type="scientific">Peronospora destructor</name>
    <dbReference type="NCBI Taxonomy" id="86335"/>
    <lineage>
        <taxon>Eukaryota</taxon>
        <taxon>Sar</taxon>
        <taxon>Stramenopiles</taxon>
        <taxon>Oomycota</taxon>
        <taxon>Peronosporomycetes</taxon>
        <taxon>Peronosporales</taxon>
        <taxon>Peronosporaceae</taxon>
        <taxon>Peronospora</taxon>
    </lineage>
</organism>
<evidence type="ECO:0000256" key="5">
    <source>
        <dbReference type="SAM" id="Phobius"/>
    </source>
</evidence>
<evidence type="ECO:0000256" key="3">
    <source>
        <dbReference type="ARBA" id="ARBA00022989"/>
    </source>
</evidence>
<evidence type="ECO:0000256" key="2">
    <source>
        <dbReference type="ARBA" id="ARBA00022692"/>
    </source>
</evidence>
<dbReference type="PROSITE" id="PS50035">
    <property type="entry name" value="PLD"/>
    <property type="match status" value="1"/>
</dbReference>
<dbReference type="EMBL" id="CANTFM010001692">
    <property type="protein sequence ID" value="CAI5742281.1"/>
    <property type="molecule type" value="Genomic_DNA"/>
</dbReference>
<gene>
    <name evidence="7" type="ORF">PDE001_LOCUS8189</name>
</gene>
<accession>A0AAV0V3Z3</accession>
<keyword evidence="3 5" id="KW-1133">Transmembrane helix</keyword>
<keyword evidence="8" id="KW-1185">Reference proteome</keyword>
<dbReference type="Proteomes" id="UP001162029">
    <property type="component" value="Unassembled WGS sequence"/>
</dbReference>
<comment type="subcellular location">
    <subcellularLocation>
        <location evidence="1">Membrane</location>
        <topology evidence="1">Multi-pass membrane protein</topology>
    </subcellularLocation>
</comment>
<feature type="transmembrane region" description="Helical" evidence="5">
    <location>
        <begin position="42"/>
        <end position="63"/>
    </location>
</feature>
<sequence length="842" mass="93789">MTYTPPPTAASELTPLLTNDARVTIRSSPRSIISPASRLPHWFILAIFLTVLCSFVWLALLVVGPLVDFHVDSTASLYAGILNSLLGSFLSASGYCCQKYAHIRVARDSSLGTATMQTAFVGGLLLLIMGTISAIANLGILGQAIQAPFAALTLIYSALLGRFVLHESFGLYDLLSSALIILGVGVDLYAAELADVPQKLYTLKSLGRLLTRHSVFPLGYTIIALTYATVLLRRVRTEKLQRHPVTLLAFSSCAGIMAGFTSLATKSVVEVAKSARKHQEWLVFLNPFFILLVIAIPCALIPQLFFLNKGLEFFGTLKFIPLYQAFIIIGNLACGLVFYNEMASCSSATLICFMGGIMITICGVCVLLVKGDVENNGAGARCSNTVLLDHKSQEKKRLETDFTFEQMKWATECDTSTSNELRVCRDFRECQEAIVELLVSARKSIYYSTFLCDFTQVLHTTNEKHIDNTFVSLVCNAVKRGVDVHILYNPVRDYGTNSIADLRRILPQEVHFACSVSDLGPGWFTRYLSNNSKYAFHHQKVSNHLAYYWHELSVICRCTPEMVSWVQSNHKPAEKRHYDQFMGSPPFPLVSGGWREENCMVNMIMNAKHSVQLENQIMVSGGSLQHNRVCSAIVARISQARNKGEPFYTLILTNAAQKDEPSFLARTYCTLSIQWSLEQLEECALDYGLTLNELWQHLQVSRLEHDGVSIKVHSNILIVDGNYALRSSSNLADRSLSARPNDTELGLLFSGPRVNELQQDLLNMYWGTIGESYSWGQVFQRIRGTTTKKSAGVIKPLEKKNWSPVFTWFMMNCFIYLSEGATGGRVKVTYKITDISANKHES</sequence>
<dbReference type="GO" id="GO:0016020">
    <property type="term" value="C:membrane"/>
    <property type="evidence" value="ECO:0007669"/>
    <property type="project" value="UniProtKB-SubCell"/>
</dbReference>
<evidence type="ECO:0000256" key="1">
    <source>
        <dbReference type="ARBA" id="ARBA00004141"/>
    </source>
</evidence>
<feature type="transmembrane region" description="Helical" evidence="5">
    <location>
        <begin position="214"/>
        <end position="232"/>
    </location>
</feature>
<dbReference type="GO" id="GO:0015095">
    <property type="term" value="F:magnesium ion transmembrane transporter activity"/>
    <property type="evidence" value="ECO:0007669"/>
    <property type="project" value="InterPro"/>
</dbReference>
<feature type="transmembrane region" description="Helical" evidence="5">
    <location>
        <begin position="75"/>
        <end position="97"/>
    </location>
</feature>